<dbReference type="SMART" id="SM00530">
    <property type="entry name" value="HTH_XRE"/>
    <property type="match status" value="1"/>
</dbReference>
<sequence>MDVAKRILQLCKERDNMSINKLADLSYLTQSTLQKIVTGQNADVMLGTIEKICMGLGITLAEFFTEDDQGDDLPFEAKVKLREYEELLRYRYGKTK</sequence>
<proteinExistence type="predicted"/>
<dbReference type="InterPro" id="IPR010982">
    <property type="entry name" value="Lambda_DNA-bd_dom_sf"/>
</dbReference>
<dbReference type="KEGG" id="mana:MAMMFC1_01488"/>
<protein>
    <submittedName>
        <fullName evidence="2">Helix-turn-helix domain protein</fullName>
    </submittedName>
</protein>
<dbReference type="Pfam" id="PF13443">
    <property type="entry name" value="HTH_26"/>
    <property type="match status" value="1"/>
</dbReference>
<reference evidence="2 3" key="1">
    <citation type="journal article" date="2018" name="Int. J. Syst. Evol. Microbiol.">
        <title>Methylomusa anaerophila gen. nov., sp. nov., an anaerobic methanol-utilizing bacterium isolated from a microbial fuel cell.</title>
        <authorList>
            <person name="Amano N."/>
            <person name="Yamamuro A."/>
            <person name="Miyahara M."/>
            <person name="Kouzuma A."/>
            <person name="Abe T."/>
            <person name="Watanabe K."/>
        </authorList>
    </citation>
    <scope>NUCLEOTIDE SEQUENCE [LARGE SCALE GENOMIC DNA]</scope>
    <source>
        <strain evidence="2 3">MMFC1</strain>
    </source>
</reference>
<evidence type="ECO:0000313" key="2">
    <source>
        <dbReference type="EMBL" id="BBB90826.1"/>
    </source>
</evidence>
<feature type="domain" description="HTH cro/C1-type" evidence="1">
    <location>
        <begin position="7"/>
        <end position="63"/>
    </location>
</feature>
<dbReference type="PROSITE" id="PS50943">
    <property type="entry name" value="HTH_CROC1"/>
    <property type="match status" value="1"/>
</dbReference>
<accession>A0A348AIC8</accession>
<dbReference type="InterPro" id="IPR001387">
    <property type="entry name" value="Cro/C1-type_HTH"/>
</dbReference>
<dbReference type="RefSeq" id="WP_126307775.1">
    <property type="nucleotide sequence ID" value="NZ_AP018449.1"/>
</dbReference>
<dbReference type="GO" id="GO:0003677">
    <property type="term" value="F:DNA binding"/>
    <property type="evidence" value="ECO:0007669"/>
    <property type="project" value="InterPro"/>
</dbReference>
<dbReference type="CDD" id="cd00093">
    <property type="entry name" value="HTH_XRE"/>
    <property type="match status" value="1"/>
</dbReference>
<evidence type="ECO:0000313" key="3">
    <source>
        <dbReference type="Proteomes" id="UP000276437"/>
    </source>
</evidence>
<dbReference type="Gene3D" id="1.10.260.40">
    <property type="entry name" value="lambda repressor-like DNA-binding domains"/>
    <property type="match status" value="1"/>
</dbReference>
<dbReference type="SUPFAM" id="SSF47413">
    <property type="entry name" value="lambda repressor-like DNA-binding domains"/>
    <property type="match status" value="1"/>
</dbReference>
<gene>
    <name evidence="2" type="ORF">MAMMFC1_01488</name>
</gene>
<keyword evidence="3" id="KW-1185">Reference proteome</keyword>
<organism evidence="2 3">
    <name type="scientific">Methylomusa anaerophila</name>
    <dbReference type="NCBI Taxonomy" id="1930071"/>
    <lineage>
        <taxon>Bacteria</taxon>
        <taxon>Bacillati</taxon>
        <taxon>Bacillota</taxon>
        <taxon>Negativicutes</taxon>
        <taxon>Selenomonadales</taxon>
        <taxon>Sporomusaceae</taxon>
        <taxon>Methylomusa</taxon>
    </lineage>
</organism>
<name>A0A348AIC8_9FIRM</name>
<dbReference type="EMBL" id="AP018449">
    <property type="protein sequence ID" value="BBB90826.1"/>
    <property type="molecule type" value="Genomic_DNA"/>
</dbReference>
<evidence type="ECO:0000259" key="1">
    <source>
        <dbReference type="PROSITE" id="PS50943"/>
    </source>
</evidence>
<dbReference type="Proteomes" id="UP000276437">
    <property type="component" value="Chromosome"/>
</dbReference>
<dbReference type="OrthoDB" id="9781521at2"/>
<dbReference type="AlphaFoldDB" id="A0A348AIC8"/>